<proteinExistence type="predicted"/>
<dbReference type="EMBL" id="JAWDKC010000011">
    <property type="protein sequence ID" value="MDV0444947.1"/>
    <property type="molecule type" value="Genomic_DNA"/>
</dbReference>
<dbReference type="RefSeq" id="WP_318785354.1">
    <property type="nucleotide sequence ID" value="NZ_JAWDKC010000011.1"/>
</dbReference>
<comment type="caution">
    <text evidence="2">The sequence shown here is derived from an EMBL/GenBank/DDBJ whole genome shotgun (WGS) entry which is preliminary data.</text>
</comment>
<evidence type="ECO:0000313" key="2">
    <source>
        <dbReference type="EMBL" id="MDV0444947.1"/>
    </source>
</evidence>
<evidence type="ECO:0000313" key="3">
    <source>
        <dbReference type="Proteomes" id="UP001272052"/>
    </source>
</evidence>
<feature type="domain" description="DUF4240" evidence="1">
    <location>
        <begin position="11"/>
        <end position="134"/>
    </location>
</feature>
<accession>A0ABU3VNG8</accession>
<dbReference type="Pfam" id="PF14024">
    <property type="entry name" value="DUF4240"/>
    <property type="match status" value="1"/>
</dbReference>
<organism evidence="2 3">
    <name type="scientific">Methanimicrococcus hacksteinii</name>
    <dbReference type="NCBI Taxonomy" id="3028293"/>
    <lineage>
        <taxon>Archaea</taxon>
        <taxon>Methanobacteriati</taxon>
        <taxon>Methanobacteriota</taxon>
        <taxon>Stenosarchaea group</taxon>
        <taxon>Methanomicrobia</taxon>
        <taxon>Methanosarcinales</taxon>
        <taxon>Methanosarcinaceae</taxon>
        <taxon>Methanimicrococcus</taxon>
    </lineage>
</organism>
<keyword evidence="3" id="KW-1185">Reference proteome</keyword>
<dbReference type="InterPro" id="IPR025334">
    <property type="entry name" value="DUF4240"/>
</dbReference>
<protein>
    <recommendedName>
        <fullName evidence="1">DUF4240 domain-containing protein</fullName>
    </recommendedName>
</protein>
<reference evidence="2 3" key="1">
    <citation type="submission" date="2023-06" db="EMBL/GenBank/DDBJ databases">
        <title>Genome sequence of Methanimicrococcus sp. At1.</title>
        <authorList>
            <person name="Protasov E."/>
            <person name="Platt K."/>
            <person name="Poehlein A."/>
            <person name="Daniel R."/>
            <person name="Brune A."/>
        </authorList>
    </citation>
    <scope>NUCLEOTIDE SEQUENCE [LARGE SCALE GENOMIC DNA]</scope>
    <source>
        <strain evidence="2 3">At1</strain>
    </source>
</reference>
<evidence type="ECO:0000259" key="1">
    <source>
        <dbReference type="Pfam" id="PF14024"/>
    </source>
</evidence>
<gene>
    <name evidence="2" type="ORF">MmiAt1_04970</name>
</gene>
<name>A0ABU3VNG8_9EURY</name>
<sequence length="187" mass="21854">MTQKPSRKDLMSEDKFWEIIELSKSDDPQDQLDNLIDLLSDMTADDILGFDYQLDKHLEKSYNPELWAAAYIVCGGCSDDGFDYFRAWLVSKGRDAYENALENPDSLIDVFKDMDETDFPENEEILYAALDAYDELTGKEDFYEVLDSYDDGFEILEIELNWDEDDPKTLEAICPKLFERYYEDPFC</sequence>
<dbReference type="Proteomes" id="UP001272052">
    <property type="component" value="Unassembled WGS sequence"/>
</dbReference>